<proteinExistence type="inferred from homology"/>
<dbReference type="EMBL" id="JPVN01000031">
    <property type="protein sequence ID" value="KGR75468.1"/>
    <property type="molecule type" value="Genomic_DNA"/>
</dbReference>
<keyword evidence="4 7" id="KW-1133">Transmembrane helix</keyword>
<accession>A0A0A3HYL2</accession>
<feature type="domain" description="MacB-like periplasmic core" evidence="9">
    <location>
        <begin position="23"/>
        <end position="249"/>
    </location>
</feature>
<evidence type="ECO:0000313" key="10">
    <source>
        <dbReference type="EMBL" id="KGR75468.1"/>
    </source>
</evidence>
<evidence type="ECO:0000256" key="4">
    <source>
        <dbReference type="ARBA" id="ARBA00022989"/>
    </source>
</evidence>
<dbReference type="InterPro" id="IPR050250">
    <property type="entry name" value="Macrolide_Exporter_MacB"/>
</dbReference>
<evidence type="ECO:0000256" key="7">
    <source>
        <dbReference type="SAM" id="Phobius"/>
    </source>
</evidence>
<feature type="transmembrane region" description="Helical" evidence="7">
    <location>
        <begin position="340"/>
        <end position="361"/>
    </location>
</feature>
<dbReference type="PANTHER" id="PTHR30572:SF4">
    <property type="entry name" value="ABC TRANSPORTER PERMEASE YTRF"/>
    <property type="match status" value="1"/>
</dbReference>
<evidence type="ECO:0000256" key="1">
    <source>
        <dbReference type="ARBA" id="ARBA00004651"/>
    </source>
</evidence>
<feature type="transmembrane region" description="Helical" evidence="7">
    <location>
        <begin position="21"/>
        <end position="45"/>
    </location>
</feature>
<keyword evidence="3 7" id="KW-0812">Transmembrane</keyword>
<dbReference type="PROSITE" id="PS51257">
    <property type="entry name" value="PROKAR_LIPOPROTEIN"/>
    <property type="match status" value="1"/>
</dbReference>
<dbReference type="InterPro" id="IPR025857">
    <property type="entry name" value="MacB_PCD"/>
</dbReference>
<sequence length="428" mass="47613">MLFKDQLSFVFQHMRKNKLRVTMTVLAAMIGCAFLIVLASVGFGLQQTIKGEILNQESITEIGLWGDKALTEDDKIFIQEIEHVNVVLTRNEISGSIRSTFDDRDAESIGVAVDIKDQTKLPSTLSEGRLPENANEIAVGYHYAMRLLNETDQEIISQKSKEAQEQGSWYDGSEEGYKGDILNKQVELQFMDPETFEYLEQSTPFTIVGILDEPDYEFQIDNSILFSNDLFKAQPDLVSYPATTIYVDTLDNVMPVLDQLKENNYQVYSPIEQLKELDLFFLIFKIGLIFIGTISILIASIGIFNTMTMAVTERTREIGVLKAIGASPSIIQRLFLMESAFIGLLGTILAVIVSYGLSYVINAVLPSIVSFALSEDTPDMAGITFSTIPVSLVLLAGGISIFVAVLSGWRPARKATKIEVIQALRQEL</sequence>
<dbReference type="eggNOG" id="COG0577">
    <property type="taxonomic scope" value="Bacteria"/>
</dbReference>
<dbReference type="Pfam" id="PF12704">
    <property type="entry name" value="MacB_PCD"/>
    <property type="match status" value="1"/>
</dbReference>
<comment type="subcellular location">
    <subcellularLocation>
        <location evidence="1">Cell membrane</location>
        <topology evidence="1">Multi-pass membrane protein</topology>
    </subcellularLocation>
</comment>
<reference evidence="10 11" key="1">
    <citation type="submission" date="2014-02" db="EMBL/GenBank/DDBJ databases">
        <title>Draft genome sequence of Lysinibacillus manganicus DSM 26584T.</title>
        <authorList>
            <person name="Zhang F."/>
            <person name="Wang G."/>
            <person name="Zhang L."/>
        </authorList>
    </citation>
    <scope>NUCLEOTIDE SEQUENCE [LARGE SCALE GENOMIC DNA]</scope>
    <source>
        <strain evidence="10 11">DSM 26584</strain>
    </source>
</reference>
<comment type="similarity">
    <text evidence="6">Belongs to the ABC-4 integral membrane protein family.</text>
</comment>
<dbReference type="OrthoDB" id="9770036at2"/>
<feature type="transmembrane region" description="Helical" evidence="7">
    <location>
        <begin position="381"/>
        <end position="406"/>
    </location>
</feature>
<dbReference type="InterPro" id="IPR003838">
    <property type="entry name" value="ABC3_permease_C"/>
</dbReference>
<evidence type="ECO:0000256" key="2">
    <source>
        <dbReference type="ARBA" id="ARBA00022475"/>
    </source>
</evidence>
<protein>
    <submittedName>
        <fullName evidence="10">Macrolide ABC transporter permease</fullName>
    </submittedName>
</protein>
<keyword evidence="5 7" id="KW-0472">Membrane</keyword>
<evidence type="ECO:0000259" key="8">
    <source>
        <dbReference type="Pfam" id="PF02687"/>
    </source>
</evidence>
<feature type="domain" description="ABC3 transporter permease C-terminal" evidence="8">
    <location>
        <begin position="289"/>
        <end position="419"/>
    </location>
</feature>
<gene>
    <name evidence="10" type="ORF">CD29_17870</name>
</gene>
<evidence type="ECO:0000256" key="3">
    <source>
        <dbReference type="ARBA" id="ARBA00022692"/>
    </source>
</evidence>
<dbReference type="Proteomes" id="UP000030416">
    <property type="component" value="Unassembled WGS sequence"/>
</dbReference>
<dbReference type="GO" id="GO:0022857">
    <property type="term" value="F:transmembrane transporter activity"/>
    <property type="evidence" value="ECO:0007669"/>
    <property type="project" value="TreeGrafter"/>
</dbReference>
<dbReference type="STRING" id="1384049.CD29_17870"/>
<organism evidence="10 11">
    <name type="scientific">Ureibacillus manganicus DSM 26584</name>
    <dbReference type="NCBI Taxonomy" id="1384049"/>
    <lineage>
        <taxon>Bacteria</taxon>
        <taxon>Bacillati</taxon>
        <taxon>Bacillota</taxon>
        <taxon>Bacilli</taxon>
        <taxon>Bacillales</taxon>
        <taxon>Caryophanaceae</taxon>
        <taxon>Ureibacillus</taxon>
    </lineage>
</organism>
<name>A0A0A3HYL2_9BACL</name>
<feature type="transmembrane region" description="Helical" evidence="7">
    <location>
        <begin position="279"/>
        <end position="304"/>
    </location>
</feature>
<keyword evidence="2" id="KW-1003">Cell membrane</keyword>
<dbReference type="AlphaFoldDB" id="A0A0A3HYL2"/>
<dbReference type="RefSeq" id="WP_036189697.1">
    <property type="nucleotide sequence ID" value="NZ_AVDA01000031.1"/>
</dbReference>
<dbReference type="Pfam" id="PF02687">
    <property type="entry name" value="FtsX"/>
    <property type="match status" value="1"/>
</dbReference>
<dbReference type="GO" id="GO:0005886">
    <property type="term" value="C:plasma membrane"/>
    <property type="evidence" value="ECO:0007669"/>
    <property type="project" value="UniProtKB-SubCell"/>
</dbReference>
<dbReference type="PANTHER" id="PTHR30572">
    <property type="entry name" value="MEMBRANE COMPONENT OF TRANSPORTER-RELATED"/>
    <property type="match status" value="1"/>
</dbReference>
<evidence type="ECO:0000259" key="9">
    <source>
        <dbReference type="Pfam" id="PF12704"/>
    </source>
</evidence>
<comment type="caution">
    <text evidence="10">The sequence shown here is derived from an EMBL/GenBank/DDBJ whole genome shotgun (WGS) entry which is preliminary data.</text>
</comment>
<evidence type="ECO:0000313" key="11">
    <source>
        <dbReference type="Proteomes" id="UP000030416"/>
    </source>
</evidence>
<keyword evidence="11" id="KW-1185">Reference proteome</keyword>
<evidence type="ECO:0000256" key="6">
    <source>
        <dbReference type="ARBA" id="ARBA00038076"/>
    </source>
</evidence>
<evidence type="ECO:0000256" key="5">
    <source>
        <dbReference type="ARBA" id="ARBA00023136"/>
    </source>
</evidence>